<keyword evidence="13" id="KW-1185">Reference proteome</keyword>
<comment type="similarity">
    <text evidence="1">Belongs to the GHMP kinase family. GalK subfamily.</text>
</comment>
<dbReference type="Proteomes" id="UP001160148">
    <property type="component" value="Unassembled WGS sequence"/>
</dbReference>
<sequence length="449" mass="49497">MTERVETKKRIDMRMAYVPITVFSLVCPPVRAVIDGVGVSIDRRAQRKKFKMSIIKTETTEALIERGFAFFAKHFPNSEKPDKLGIGPGRVNLIGEHTDYNDGFVLPMALPMVTIVLGRANNSDNCRVVTACNDFEETEDSNKTEFKIPSVKPLYVGTPKWANYVKGVIACFQSIIVGFDAVILSSVPLGGGLSSSASLEVATYSFIEAITGNKTIQLVQKAKACQNAEHMFAGVPCGIMDQFISVMGIEGHALLIDCKSLQYEPVPMTESNYVFLITNSNIHHELSSSQYQLRRYQCEEASDLLNVESLRSATMESLNKVHLNGKINEIIYKRARHVITEIERTKTAADVLRRGDYKTFGELMNASHNSLRDDFEVSCPELDQLVELARKVPGVLGSRMTGGGFGGCTVTLVDRTAVHTVVSTISSEYKGSPKFYTVLPSCGAKIVKL</sequence>
<protein>
    <recommendedName>
        <fullName evidence="14">Galactokinase</fullName>
    </recommendedName>
</protein>
<evidence type="ECO:0000259" key="11">
    <source>
        <dbReference type="Pfam" id="PF10509"/>
    </source>
</evidence>
<evidence type="ECO:0000256" key="3">
    <source>
        <dbReference type="ARBA" id="ARBA00022723"/>
    </source>
</evidence>
<dbReference type="PANTHER" id="PTHR10457">
    <property type="entry name" value="MEVALONATE KINASE/GALACTOKINASE"/>
    <property type="match status" value="1"/>
</dbReference>
<evidence type="ECO:0000256" key="4">
    <source>
        <dbReference type="ARBA" id="ARBA00022741"/>
    </source>
</evidence>
<gene>
    <name evidence="12" type="ORF">MEUPH1_LOCUS1426</name>
</gene>
<dbReference type="SUPFAM" id="SSF55060">
    <property type="entry name" value="GHMP Kinase, C-terminal domain"/>
    <property type="match status" value="1"/>
</dbReference>
<dbReference type="GO" id="GO:0006012">
    <property type="term" value="P:galactose metabolic process"/>
    <property type="evidence" value="ECO:0007669"/>
    <property type="project" value="InterPro"/>
</dbReference>
<evidence type="ECO:0000256" key="2">
    <source>
        <dbReference type="ARBA" id="ARBA00022679"/>
    </source>
</evidence>
<dbReference type="InterPro" id="IPR036554">
    <property type="entry name" value="GHMP_kinase_C_sf"/>
</dbReference>
<dbReference type="PANTHER" id="PTHR10457:SF7">
    <property type="entry name" value="GALACTOKINASE-RELATED"/>
    <property type="match status" value="1"/>
</dbReference>
<name>A0AAV0VKY9_9HEMI</name>
<dbReference type="InterPro" id="IPR000705">
    <property type="entry name" value="Galactokinase"/>
</dbReference>
<dbReference type="GO" id="GO:0005829">
    <property type="term" value="C:cytosol"/>
    <property type="evidence" value="ECO:0007669"/>
    <property type="project" value="TreeGrafter"/>
</dbReference>
<dbReference type="InterPro" id="IPR006206">
    <property type="entry name" value="Mevalonate/galactokinase"/>
</dbReference>
<dbReference type="PIRSF" id="PIRSF000530">
    <property type="entry name" value="Galactokinase"/>
    <property type="match status" value="1"/>
</dbReference>
<evidence type="ECO:0000256" key="7">
    <source>
        <dbReference type="ARBA" id="ARBA00022842"/>
    </source>
</evidence>
<feature type="domain" description="GHMP kinase N-terminal" evidence="9">
    <location>
        <begin position="163"/>
        <end position="248"/>
    </location>
</feature>
<dbReference type="PROSITE" id="PS00106">
    <property type="entry name" value="GALACTOKINASE"/>
    <property type="match status" value="1"/>
</dbReference>
<feature type="domain" description="GHMP kinase C-terminal" evidence="10">
    <location>
        <begin position="350"/>
        <end position="430"/>
    </location>
</feature>
<keyword evidence="7" id="KW-0460">Magnesium</keyword>
<dbReference type="InterPro" id="IPR019539">
    <property type="entry name" value="GalKase_N"/>
</dbReference>
<keyword evidence="4" id="KW-0547">Nucleotide-binding</keyword>
<evidence type="ECO:0000313" key="13">
    <source>
        <dbReference type="Proteomes" id="UP001160148"/>
    </source>
</evidence>
<evidence type="ECO:0000256" key="1">
    <source>
        <dbReference type="ARBA" id="ARBA00006566"/>
    </source>
</evidence>
<dbReference type="Pfam" id="PF08544">
    <property type="entry name" value="GHMP_kinases_C"/>
    <property type="match status" value="1"/>
</dbReference>
<keyword evidence="8" id="KW-0119">Carbohydrate metabolism</keyword>
<evidence type="ECO:0000259" key="9">
    <source>
        <dbReference type="Pfam" id="PF00288"/>
    </source>
</evidence>
<dbReference type="InterPro" id="IPR020568">
    <property type="entry name" value="Ribosomal_Su5_D2-typ_SF"/>
</dbReference>
<reference evidence="12 13" key="1">
    <citation type="submission" date="2023-01" db="EMBL/GenBank/DDBJ databases">
        <authorList>
            <person name="Whitehead M."/>
        </authorList>
    </citation>
    <scope>NUCLEOTIDE SEQUENCE [LARGE SCALE GENOMIC DNA]</scope>
</reference>
<dbReference type="PROSITE" id="PS00627">
    <property type="entry name" value="GHMP_KINASES_ATP"/>
    <property type="match status" value="1"/>
</dbReference>
<dbReference type="InterPro" id="IPR019741">
    <property type="entry name" value="Galactokinase_CS"/>
</dbReference>
<dbReference type="Pfam" id="PF10509">
    <property type="entry name" value="GalKase_gal_bdg"/>
    <property type="match status" value="1"/>
</dbReference>
<dbReference type="InterPro" id="IPR014721">
    <property type="entry name" value="Ribsml_uS5_D2-typ_fold_subgr"/>
</dbReference>
<keyword evidence="3" id="KW-0479">Metal-binding</keyword>
<evidence type="ECO:0000313" key="12">
    <source>
        <dbReference type="EMBL" id="CAI6344270.1"/>
    </source>
</evidence>
<evidence type="ECO:0000256" key="5">
    <source>
        <dbReference type="ARBA" id="ARBA00022777"/>
    </source>
</evidence>
<evidence type="ECO:0000256" key="8">
    <source>
        <dbReference type="ARBA" id="ARBA00023277"/>
    </source>
</evidence>
<dbReference type="Gene3D" id="3.30.70.890">
    <property type="entry name" value="GHMP kinase, C-terminal domain"/>
    <property type="match status" value="1"/>
</dbReference>
<dbReference type="PRINTS" id="PR00959">
    <property type="entry name" value="MEVGALKINASE"/>
</dbReference>
<evidence type="ECO:0008006" key="14">
    <source>
        <dbReference type="Google" id="ProtNLM"/>
    </source>
</evidence>
<keyword evidence="6" id="KW-0067">ATP-binding</keyword>
<proteinExistence type="inferred from homology"/>
<dbReference type="FunFam" id="3.30.70.890:FF:000001">
    <property type="entry name" value="Galactokinase"/>
    <property type="match status" value="1"/>
</dbReference>
<dbReference type="InterPro" id="IPR006203">
    <property type="entry name" value="GHMP_knse_ATP-bd_CS"/>
</dbReference>
<dbReference type="NCBIfam" id="TIGR00131">
    <property type="entry name" value="gal_kin"/>
    <property type="match status" value="1"/>
</dbReference>
<evidence type="ECO:0000256" key="6">
    <source>
        <dbReference type="ARBA" id="ARBA00022840"/>
    </source>
</evidence>
<dbReference type="FunFam" id="3.30.230.10:FF:000040">
    <property type="entry name" value="Galactokinase 1"/>
    <property type="match status" value="1"/>
</dbReference>
<comment type="caution">
    <text evidence="12">The sequence shown here is derived from an EMBL/GenBank/DDBJ whole genome shotgun (WGS) entry which is preliminary data.</text>
</comment>
<dbReference type="EMBL" id="CARXXK010000001">
    <property type="protein sequence ID" value="CAI6344270.1"/>
    <property type="molecule type" value="Genomic_DNA"/>
</dbReference>
<accession>A0AAV0VKY9</accession>
<dbReference type="Pfam" id="PF00288">
    <property type="entry name" value="GHMP_kinases_N"/>
    <property type="match status" value="1"/>
</dbReference>
<dbReference type="InterPro" id="IPR013750">
    <property type="entry name" value="GHMP_kinase_C_dom"/>
</dbReference>
<dbReference type="InterPro" id="IPR006204">
    <property type="entry name" value="GHMP_kinase_N_dom"/>
</dbReference>
<dbReference type="SUPFAM" id="SSF54211">
    <property type="entry name" value="Ribosomal protein S5 domain 2-like"/>
    <property type="match status" value="1"/>
</dbReference>
<dbReference type="AlphaFoldDB" id="A0AAV0VKY9"/>
<keyword evidence="2" id="KW-0808">Transferase</keyword>
<dbReference type="GO" id="GO:0004335">
    <property type="term" value="F:galactokinase activity"/>
    <property type="evidence" value="ECO:0007669"/>
    <property type="project" value="InterPro"/>
</dbReference>
<dbReference type="GO" id="GO:0046872">
    <property type="term" value="F:metal ion binding"/>
    <property type="evidence" value="ECO:0007669"/>
    <property type="project" value="UniProtKB-KW"/>
</dbReference>
<feature type="domain" description="Galactokinase N-terminal" evidence="11">
    <location>
        <begin position="70"/>
        <end position="119"/>
    </location>
</feature>
<evidence type="ECO:0000259" key="10">
    <source>
        <dbReference type="Pfam" id="PF08544"/>
    </source>
</evidence>
<organism evidence="12 13">
    <name type="scientific">Macrosiphum euphorbiae</name>
    <name type="common">potato aphid</name>
    <dbReference type="NCBI Taxonomy" id="13131"/>
    <lineage>
        <taxon>Eukaryota</taxon>
        <taxon>Metazoa</taxon>
        <taxon>Ecdysozoa</taxon>
        <taxon>Arthropoda</taxon>
        <taxon>Hexapoda</taxon>
        <taxon>Insecta</taxon>
        <taxon>Pterygota</taxon>
        <taxon>Neoptera</taxon>
        <taxon>Paraneoptera</taxon>
        <taxon>Hemiptera</taxon>
        <taxon>Sternorrhyncha</taxon>
        <taxon>Aphidomorpha</taxon>
        <taxon>Aphidoidea</taxon>
        <taxon>Aphididae</taxon>
        <taxon>Macrosiphini</taxon>
        <taxon>Macrosiphum</taxon>
    </lineage>
</organism>
<dbReference type="Gene3D" id="3.30.230.10">
    <property type="match status" value="1"/>
</dbReference>
<keyword evidence="5" id="KW-0418">Kinase</keyword>
<dbReference type="PRINTS" id="PR00473">
    <property type="entry name" value="GALCTOKINASE"/>
</dbReference>
<dbReference type="GO" id="GO:0005524">
    <property type="term" value="F:ATP binding"/>
    <property type="evidence" value="ECO:0007669"/>
    <property type="project" value="UniProtKB-KW"/>
</dbReference>